<evidence type="ECO:0000256" key="1">
    <source>
        <dbReference type="ARBA" id="ARBA00004685"/>
    </source>
</evidence>
<accession>A0A0D1ZS65</accession>
<dbReference type="HOGENOM" id="CLU_042941_4_2_1"/>
<dbReference type="PANTHER" id="PTHR33365:SF11">
    <property type="entry name" value="TAT PATHWAY SIGNAL SEQUENCE"/>
    <property type="match status" value="1"/>
</dbReference>
<evidence type="ECO:0000313" key="5">
    <source>
        <dbReference type="EMBL" id="KIW15642.1"/>
    </source>
</evidence>
<protein>
    <recommendedName>
        <fullName evidence="7">Tat pathway signal sequence</fullName>
    </recommendedName>
</protein>
<dbReference type="InterPro" id="IPR021765">
    <property type="entry name" value="UstYa-like"/>
</dbReference>
<proteinExistence type="inferred from homology"/>
<feature type="transmembrane region" description="Helical" evidence="4">
    <location>
        <begin position="59"/>
        <end position="79"/>
    </location>
</feature>
<evidence type="ECO:0000256" key="2">
    <source>
        <dbReference type="ARBA" id="ARBA00023002"/>
    </source>
</evidence>
<dbReference type="Pfam" id="PF11807">
    <property type="entry name" value="UstYa"/>
    <property type="match status" value="1"/>
</dbReference>
<keyword evidence="4" id="KW-0472">Membrane</keyword>
<keyword evidence="4" id="KW-1133">Transmembrane helix</keyword>
<dbReference type="PANTHER" id="PTHR33365">
    <property type="entry name" value="YALI0B05434P"/>
    <property type="match status" value="1"/>
</dbReference>
<comment type="pathway">
    <text evidence="1">Mycotoxin biosynthesis.</text>
</comment>
<keyword evidence="4" id="KW-0812">Transmembrane</keyword>
<dbReference type="GeneID" id="27332774"/>
<sequence>MKASFLCGGHVPYDKIEDQESFDSEDISNAGEAIKASENRPESRPIDRIRKGNVTRQEVLLAVILVAWAITVFAALSLWQKLIRTEGGTPTVASVPYFPAQYIYWGPDLIMGDVPTEESDRAWEALMPNELTWHYLAVGKGFVNVNDDPHNLSQTTMYGVSAYHQLHCLYMVRERVALTIPPEEVETYRGRLREDYEMYGRAGDKKSNPYAATLNAHGKQHMGSLHHVFHCMDYLRQAIMCLADATLEHIDEGGAPGWGDTHRCGNWDSLTKWSYENRANSSRTGIH</sequence>
<comment type="similarity">
    <text evidence="3">Belongs to the ustYa family.</text>
</comment>
<dbReference type="AlphaFoldDB" id="A0A0D1ZS65"/>
<keyword evidence="2" id="KW-0560">Oxidoreductase</keyword>
<evidence type="ECO:0000256" key="4">
    <source>
        <dbReference type="SAM" id="Phobius"/>
    </source>
</evidence>
<dbReference type="STRING" id="91928.A0A0D1ZS65"/>
<gene>
    <name evidence="5" type="ORF">PV08_05691</name>
</gene>
<dbReference type="EMBL" id="KN847495">
    <property type="protein sequence ID" value="KIW15642.1"/>
    <property type="molecule type" value="Genomic_DNA"/>
</dbReference>
<name>A0A0D1ZS65_9EURO</name>
<dbReference type="Proteomes" id="UP000053328">
    <property type="component" value="Unassembled WGS sequence"/>
</dbReference>
<keyword evidence="6" id="KW-1185">Reference proteome</keyword>
<dbReference type="OrthoDB" id="3687641at2759"/>
<evidence type="ECO:0008006" key="7">
    <source>
        <dbReference type="Google" id="ProtNLM"/>
    </source>
</evidence>
<dbReference type="GO" id="GO:0043386">
    <property type="term" value="P:mycotoxin biosynthetic process"/>
    <property type="evidence" value="ECO:0007669"/>
    <property type="project" value="InterPro"/>
</dbReference>
<dbReference type="GO" id="GO:0016491">
    <property type="term" value="F:oxidoreductase activity"/>
    <property type="evidence" value="ECO:0007669"/>
    <property type="project" value="UniProtKB-KW"/>
</dbReference>
<organism evidence="5 6">
    <name type="scientific">Exophiala spinifera</name>
    <dbReference type="NCBI Taxonomy" id="91928"/>
    <lineage>
        <taxon>Eukaryota</taxon>
        <taxon>Fungi</taxon>
        <taxon>Dikarya</taxon>
        <taxon>Ascomycota</taxon>
        <taxon>Pezizomycotina</taxon>
        <taxon>Eurotiomycetes</taxon>
        <taxon>Chaetothyriomycetidae</taxon>
        <taxon>Chaetothyriales</taxon>
        <taxon>Herpotrichiellaceae</taxon>
        <taxon>Exophiala</taxon>
    </lineage>
</organism>
<dbReference type="RefSeq" id="XP_016235858.1">
    <property type="nucleotide sequence ID" value="XM_016380031.1"/>
</dbReference>
<dbReference type="VEuPathDB" id="FungiDB:PV08_05691"/>
<evidence type="ECO:0000256" key="3">
    <source>
        <dbReference type="ARBA" id="ARBA00035112"/>
    </source>
</evidence>
<evidence type="ECO:0000313" key="6">
    <source>
        <dbReference type="Proteomes" id="UP000053328"/>
    </source>
</evidence>
<reference evidence="5 6" key="1">
    <citation type="submission" date="2015-01" db="EMBL/GenBank/DDBJ databases">
        <title>The Genome Sequence of Exophiala spinifera CBS89968.</title>
        <authorList>
            <consortium name="The Broad Institute Genomics Platform"/>
            <person name="Cuomo C."/>
            <person name="de Hoog S."/>
            <person name="Gorbushina A."/>
            <person name="Stielow B."/>
            <person name="Teixiera M."/>
            <person name="Abouelleil A."/>
            <person name="Chapman S.B."/>
            <person name="Priest M."/>
            <person name="Young S.K."/>
            <person name="Wortman J."/>
            <person name="Nusbaum C."/>
            <person name="Birren B."/>
        </authorList>
    </citation>
    <scope>NUCLEOTIDE SEQUENCE [LARGE SCALE GENOMIC DNA]</scope>
    <source>
        <strain evidence="5 6">CBS 89968</strain>
    </source>
</reference>